<proteinExistence type="predicted"/>
<dbReference type="InParanoid" id="A0A2V0P1M3"/>
<accession>A0A2V0P1M3</accession>
<organism evidence="2 3">
    <name type="scientific">Raphidocelis subcapitata</name>
    <dbReference type="NCBI Taxonomy" id="307507"/>
    <lineage>
        <taxon>Eukaryota</taxon>
        <taxon>Viridiplantae</taxon>
        <taxon>Chlorophyta</taxon>
        <taxon>core chlorophytes</taxon>
        <taxon>Chlorophyceae</taxon>
        <taxon>CS clade</taxon>
        <taxon>Sphaeropleales</taxon>
        <taxon>Selenastraceae</taxon>
        <taxon>Raphidocelis</taxon>
    </lineage>
</organism>
<dbReference type="OrthoDB" id="17560at2759"/>
<evidence type="ECO:0000313" key="2">
    <source>
        <dbReference type="EMBL" id="GBF90985.1"/>
    </source>
</evidence>
<dbReference type="GO" id="GO:0016787">
    <property type="term" value="F:hydrolase activity"/>
    <property type="evidence" value="ECO:0007669"/>
    <property type="project" value="InterPro"/>
</dbReference>
<dbReference type="EMBL" id="BDRX01000021">
    <property type="protein sequence ID" value="GBF90985.1"/>
    <property type="molecule type" value="Genomic_DNA"/>
</dbReference>
<dbReference type="Proteomes" id="UP000247498">
    <property type="component" value="Unassembled WGS sequence"/>
</dbReference>
<dbReference type="Pfam" id="PF01738">
    <property type="entry name" value="DLH"/>
    <property type="match status" value="1"/>
</dbReference>
<dbReference type="PANTHER" id="PTHR46623">
    <property type="entry name" value="CARBOXYMETHYLENEBUTENOLIDASE-RELATED"/>
    <property type="match status" value="1"/>
</dbReference>
<reference evidence="2 3" key="1">
    <citation type="journal article" date="2018" name="Sci. Rep.">
        <title>Raphidocelis subcapitata (=Pseudokirchneriella subcapitata) provides an insight into genome evolution and environmental adaptations in the Sphaeropleales.</title>
        <authorList>
            <person name="Suzuki S."/>
            <person name="Yamaguchi H."/>
            <person name="Nakajima N."/>
            <person name="Kawachi M."/>
        </authorList>
    </citation>
    <scope>NUCLEOTIDE SEQUENCE [LARGE SCALE GENOMIC DNA]</scope>
    <source>
        <strain evidence="2 3">NIES-35</strain>
    </source>
</reference>
<name>A0A2V0P1M3_9CHLO</name>
<feature type="domain" description="Dienelactone hydrolase" evidence="1">
    <location>
        <begin position="48"/>
        <end position="264"/>
    </location>
</feature>
<dbReference type="STRING" id="307507.A0A2V0P1M3"/>
<dbReference type="SUPFAM" id="SSF53474">
    <property type="entry name" value="alpha/beta-Hydrolases"/>
    <property type="match status" value="1"/>
</dbReference>
<evidence type="ECO:0000259" key="1">
    <source>
        <dbReference type="Pfam" id="PF01738"/>
    </source>
</evidence>
<dbReference type="FunCoup" id="A0A2V0P1M3">
    <property type="interactions" value="436"/>
</dbReference>
<dbReference type="Gene3D" id="3.40.50.1820">
    <property type="entry name" value="alpha/beta hydrolase"/>
    <property type="match status" value="1"/>
</dbReference>
<sequence>MLCAASRVPAARIALSRATRLGPRSFSPSVRCAAAAMDKVEFGPSKLPGYEAGPKDAPGVIVLQEWWGITPIIKEQALMISKEGFRVLVPDLYKGKIGVDAEEASHLMNSLDFKGAVEELKQAADYLRATGAGRVGAVGMCMGGALAFAAAQHAGIDAAAPFYGIPDPAICQPDSIKIPVQAHFGKLDSLTGFSDPESAQKVFDKMKAAGCDVELFLYDGCGHAFLNALTDEGREKIKTIGQASPPEGEVKAAFERMVAFFKKHLAA</sequence>
<dbReference type="PANTHER" id="PTHR46623:SF6">
    <property type="entry name" value="ALPHA_BETA-HYDROLASES SUPERFAMILY PROTEIN"/>
    <property type="match status" value="1"/>
</dbReference>
<protein>
    <submittedName>
        <fullName evidence="2">Carboxymethylenebutenolidase</fullName>
    </submittedName>
</protein>
<keyword evidence="3" id="KW-1185">Reference proteome</keyword>
<comment type="caution">
    <text evidence="2">The sequence shown here is derived from an EMBL/GenBank/DDBJ whole genome shotgun (WGS) entry which is preliminary data.</text>
</comment>
<dbReference type="InterPro" id="IPR002925">
    <property type="entry name" value="Dienelactn_hydro"/>
</dbReference>
<evidence type="ECO:0000313" key="3">
    <source>
        <dbReference type="Proteomes" id="UP000247498"/>
    </source>
</evidence>
<dbReference type="InterPro" id="IPR051049">
    <property type="entry name" value="Dienelactone_hydrolase-like"/>
</dbReference>
<dbReference type="InterPro" id="IPR029058">
    <property type="entry name" value="AB_hydrolase_fold"/>
</dbReference>
<gene>
    <name evidence="2" type="ORF">Rsub_03840</name>
</gene>
<dbReference type="AlphaFoldDB" id="A0A2V0P1M3"/>